<dbReference type="InterPro" id="IPR010255">
    <property type="entry name" value="Haem_peroxidase_sf"/>
</dbReference>
<dbReference type="GO" id="GO:0051213">
    <property type="term" value="F:dioxygenase activity"/>
    <property type="evidence" value="ECO:0007669"/>
    <property type="project" value="UniProtKB-KW"/>
</dbReference>
<evidence type="ECO:0000313" key="7">
    <source>
        <dbReference type="EMBL" id="KAH6688549.1"/>
    </source>
</evidence>
<dbReference type="GO" id="GO:0020037">
    <property type="term" value="F:heme binding"/>
    <property type="evidence" value="ECO:0007669"/>
    <property type="project" value="InterPro"/>
</dbReference>
<dbReference type="SUPFAM" id="SSF48113">
    <property type="entry name" value="Heme-dependent peroxidases"/>
    <property type="match status" value="1"/>
</dbReference>
<dbReference type="PANTHER" id="PTHR11903:SF37">
    <property type="entry name" value="PSI-PRODUCING OXYGENASE A"/>
    <property type="match status" value="1"/>
</dbReference>
<evidence type="ECO:0000256" key="6">
    <source>
        <dbReference type="PIRSR" id="PIRSR619791-2"/>
    </source>
</evidence>
<reference evidence="7" key="1">
    <citation type="journal article" date="2021" name="Nat. Commun.">
        <title>Genetic determinants of endophytism in the Arabidopsis root mycobiome.</title>
        <authorList>
            <person name="Mesny F."/>
            <person name="Miyauchi S."/>
            <person name="Thiergart T."/>
            <person name="Pickel B."/>
            <person name="Atanasova L."/>
            <person name="Karlsson M."/>
            <person name="Huettel B."/>
            <person name="Barry K.W."/>
            <person name="Haridas S."/>
            <person name="Chen C."/>
            <person name="Bauer D."/>
            <person name="Andreopoulos W."/>
            <person name="Pangilinan J."/>
            <person name="LaButti K."/>
            <person name="Riley R."/>
            <person name="Lipzen A."/>
            <person name="Clum A."/>
            <person name="Drula E."/>
            <person name="Henrissat B."/>
            <person name="Kohler A."/>
            <person name="Grigoriev I.V."/>
            <person name="Martin F.M."/>
            <person name="Hacquard S."/>
        </authorList>
    </citation>
    <scope>NUCLEOTIDE SEQUENCE</scope>
    <source>
        <strain evidence="7">MPI-SDFR-AT-0117</strain>
    </source>
</reference>
<evidence type="ECO:0000256" key="2">
    <source>
        <dbReference type="ARBA" id="ARBA00022723"/>
    </source>
</evidence>
<gene>
    <name evidence="7" type="ORF">F5X68DRAFT_255487</name>
</gene>
<dbReference type="AlphaFoldDB" id="A0A9P8VDL8"/>
<dbReference type="CDD" id="cd09817">
    <property type="entry name" value="linoleate_diol_synthase_like"/>
    <property type="match status" value="1"/>
</dbReference>
<dbReference type="Gene3D" id="1.10.640.10">
    <property type="entry name" value="Haem peroxidase domain superfamily, animal type"/>
    <property type="match status" value="1"/>
</dbReference>
<keyword evidence="3" id="KW-0223">Dioxygenase</keyword>
<keyword evidence="7" id="KW-0575">Peroxidase</keyword>
<comment type="caution">
    <text evidence="7">The sequence shown here is derived from an EMBL/GenBank/DDBJ whole genome shotgun (WGS) entry which is preliminary data.</text>
</comment>
<dbReference type="Pfam" id="PF03098">
    <property type="entry name" value="An_peroxidase"/>
    <property type="match status" value="2"/>
</dbReference>
<dbReference type="InterPro" id="IPR050783">
    <property type="entry name" value="Oxylipin_biosynth_metab"/>
</dbReference>
<evidence type="ECO:0000256" key="1">
    <source>
        <dbReference type="ARBA" id="ARBA00022617"/>
    </source>
</evidence>
<keyword evidence="2 6" id="KW-0479">Metal-binding</keyword>
<dbReference type="InterPro" id="IPR037120">
    <property type="entry name" value="Haem_peroxidase_sf_animal"/>
</dbReference>
<name>A0A9P8VDL8_9PEZI</name>
<accession>A0A9P8VDL8</accession>
<keyword evidence="1 6" id="KW-0349">Heme</keyword>
<evidence type="ECO:0000256" key="4">
    <source>
        <dbReference type="ARBA" id="ARBA00023002"/>
    </source>
</evidence>
<dbReference type="GO" id="GO:0046872">
    <property type="term" value="F:metal ion binding"/>
    <property type="evidence" value="ECO:0007669"/>
    <property type="project" value="UniProtKB-KW"/>
</dbReference>
<dbReference type="GO" id="GO:0006631">
    <property type="term" value="P:fatty acid metabolic process"/>
    <property type="evidence" value="ECO:0007669"/>
    <property type="project" value="UniProtKB-ARBA"/>
</dbReference>
<dbReference type="PANTHER" id="PTHR11903">
    <property type="entry name" value="PROSTAGLANDIN G/H SYNTHASE"/>
    <property type="match status" value="1"/>
</dbReference>
<dbReference type="PRINTS" id="PR00457">
    <property type="entry name" value="ANPEROXIDASE"/>
</dbReference>
<keyword evidence="8" id="KW-1185">Reference proteome</keyword>
<evidence type="ECO:0000313" key="8">
    <source>
        <dbReference type="Proteomes" id="UP000770015"/>
    </source>
</evidence>
<dbReference type="OrthoDB" id="823504at2759"/>
<dbReference type="PROSITE" id="PS50292">
    <property type="entry name" value="PEROXIDASE_3"/>
    <property type="match status" value="1"/>
</dbReference>
<dbReference type="GO" id="GO:0004601">
    <property type="term" value="F:peroxidase activity"/>
    <property type="evidence" value="ECO:0007669"/>
    <property type="project" value="UniProtKB-KW"/>
</dbReference>
<proteinExistence type="predicted"/>
<evidence type="ECO:0000256" key="3">
    <source>
        <dbReference type="ARBA" id="ARBA00022964"/>
    </source>
</evidence>
<keyword evidence="4" id="KW-0560">Oxidoreductase</keyword>
<dbReference type="InterPro" id="IPR034812">
    <property type="entry name" value="Ppo-like_N"/>
</dbReference>
<sequence length="531" mass="59260">NSLEHPPPTLLGDLYAYRQADGSFNNPHIPSLGQAGQPYARTVKPAGTRPAALPKPQVIFDLLMSRKKNGFTPHPSGLSSVFFYLASIIIHDLFKTSHTDPSVSLTSSYLDLSPLYGCNQAEQDKVRTFEHGKLKPDCFSEARILGFPPGVGCLLVVCPSSHQVVENLLLINEGNRFSPPADTLEPPALVEAWKKLDNKLFQTGRLIVCGLFVNIILHDYLRVIIGLNRTKSTWCLDPRIKSDKIKQGGGNHCSFEFNLVYRWHSVISQRDEQWFEDVSAVHLGTDLGEHNFHEHVKAMSEFLASIPEQPKERTFGGFKRGPDGRFDDDDLACLWKESVNDPAGAFGPNNTPPAMFVVEILGILQARKWGAASFNEFRQYFGLKPASTFEDINPDPLVSSRLRSLYGHPDHVELYPGLVSEDAKPSMEPGNGLCPPHTLSRAILSDAVALVRGDRFYTTDYHPQSLTNWGYDEVESNPEIDDGCMMNKLLLRSLPCSFKPDSIYTHFPLVTPSTNSEIMESLGRKKQYSFD</sequence>
<evidence type="ECO:0000256" key="5">
    <source>
        <dbReference type="ARBA" id="ARBA00023004"/>
    </source>
</evidence>
<dbReference type="GO" id="GO:0006979">
    <property type="term" value="P:response to oxidative stress"/>
    <property type="evidence" value="ECO:0007669"/>
    <property type="project" value="InterPro"/>
</dbReference>
<feature type="binding site" description="axial binding residue" evidence="6">
    <location>
        <position position="264"/>
    </location>
    <ligand>
        <name>heme b</name>
        <dbReference type="ChEBI" id="CHEBI:60344"/>
    </ligand>
    <ligandPart>
        <name>Fe</name>
        <dbReference type="ChEBI" id="CHEBI:18248"/>
    </ligandPart>
</feature>
<feature type="non-terminal residue" evidence="7">
    <location>
        <position position="1"/>
    </location>
</feature>
<protein>
    <submittedName>
        <fullName evidence="7">Heme peroxidase</fullName>
    </submittedName>
</protein>
<dbReference type="InterPro" id="IPR019791">
    <property type="entry name" value="Haem_peroxidase_animal"/>
</dbReference>
<organism evidence="7 8">
    <name type="scientific">Plectosphaerella plurivora</name>
    <dbReference type="NCBI Taxonomy" id="936078"/>
    <lineage>
        <taxon>Eukaryota</taxon>
        <taxon>Fungi</taxon>
        <taxon>Dikarya</taxon>
        <taxon>Ascomycota</taxon>
        <taxon>Pezizomycotina</taxon>
        <taxon>Sordariomycetes</taxon>
        <taxon>Hypocreomycetidae</taxon>
        <taxon>Glomerellales</taxon>
        <taxon>Plectosphaerellaceae</taxon>
        <taxon>Plectosphaerella</taxon>
    </lineage>
</organism>
<feature type="non-terminal residue" evidence="7">
    <location>
        <position position="531"/>
    </location>
</feature>
<dbReference type="Proteomes" id="UP000770015">
    <property type="component" value="Unassembled WGS sequence"/>
</dbReference>
<keyword evidence="5 6" id="KW-0408">Iron</keyword>
<dbReference type="EMBL" id="JAGSXJ010000009">
    <property type="protein sequence ID" value="KAH6688549.1"/>
    <property type="molecule type" value="Genomic_DNA"/>
</dbReference>